<dbReference type="AlphaFoldDB" id="A0A382RLT2"/>
<feature type="non-terminal residue" evidence="4">
    <location>
        <position position="320"/>
    </location>
</feature>
<dbReference type="Gene3D" id="3.90.870.20">
    <property type="entry name" value="Carbamoyltransferase, C-terminal domain"/>
    <property type="match status" value="1"/>
</dbReference>
<dbReference type="InterPro" id="IPR038152">
    <property type="entry name" value="Carbam_trans_C_sf"/>
</dbReference>
<feature type="domain" description="Carbamoyltransferase C-terminal" evidence="3">
    <location>
        <begin position="211"/>
        <end position="319"/>
    </location>
</feature>
<evidence type="ECO:0000256" key="1">
    <source>
        <dbReference type="ARBA" id="ARBA00006129"/>
    </source>
</evidence>
<evidence type="ECO:0000313" key="4">
    <source>
        <dbReference type="EMBL" id="SVC98222.1"/>
    </source>
</evidence>
<evidence type="ECO:0000259" key="3">
    <source>
        <dbReference type="Pfam" id="PF16861"/>
    </source>
</evidence>
<evidence type="ECO:0000259" key="2">
    <source>
        <dbReference type="Pfam" id="PF02543"/>
    </source>
</evidence>
<protein>
    <submittedName>
        <fullName evidence="4">Uncharacterized protein</fullName>
    </submittedName>
</protein>
<sequence>QLKRIKEYSHKDFQLARIYRYTTLYLRMLSNEHEYKVMGLASYYTGSKREEVEKIFDKMLTLDGIEFHFNDEINDIFNFLENNLNTFRFDHIASGLQKFTEKILVNWFTNLINEYGNTSVVFSGGISMNVKANMLISNIPKIQNFFVCGAGTDETLPIGACYHYAELHGIDPLPLETMYLGENAEYDENELSGIKNFKITKYTNTDQILSHILNNKIIAICRGRMEMGQRALGNRSIIADPRNIENIQKINHSIKMRDFWMPFAPVVLFEKQEELLINTKKIDSPFMTITFNTIDGKKKIPVAIHQSDQTARAQILRKNQ</sequence>
<feature type="non-terminal residue" evidence="4">
    <location>
        <position position="1"/>
    </location>
</feature>
<comment type="similarity">
    <text evidence="1">Belongs to the NodU/CmcH family.</text>
</comment>
<organism evidence="4">
    <name type="scientific">marine metagenome</name>
    <dbReference type="NCBI Taxonomy" id="408172"/>
    <lineage>
        <taxon>unclassified sequences</taxon>
        <taxon>metagenomes</taxon>
        <taxon>ecological metagenomes</taxon>
    </lineage>
</organism>
<dbReference type="PANTHER" id="PTHR34847:SF1">
    <property type="entry name" value="NODULATION PROTEIN U"/>
    <property type="match status" value="1"/>
</dbReference>
<dbReference type="EMBL" id="UINC01122422">
    <property type="protein sequence ID" value="SVC98222.1"/>
    <property type="molecule type" value="Genomic_DNA"/>
</dbReference>
<feature type="domain" description="Carbamoyltransferase" evidence="2">
    <location>
        <begin position="14"/>
        <end position="160"/>
    </location>
</feature>
<dbReference type="Pfam" id="PF16861">
    <property type="entry name" value="Carbam_trans_C"/>
    <property type="match status" value="1"/>
</dbReference>
<dbReference type="GO" id="GO:0003824">
    <property type="term" value="F:catalytic activity"/>
    <property type="evidence" value="ECO:0007669"/>
    <property type="project" value="InterPro"/>
</dbReference>
<accession>A0A382RLT2</accession>
<gene>
    <name evidence="4" type="ORF">METZ01_LOCUS351076</name>
</gene>
<dbReference type="InterPro" id="IPR031730">
    <property type="entry name" value="Carbam_trans_C"/>
</dbReference>
<dbReference type="PANTHER" id="PTHR34847">
    <property type="entry name" value="NODULATION PROTEIN U"/>
    <property type="match status" value="1"/>
</dbReference>
<proteinExistence type="inferred from homology"/>
<dbReference type="InterPro" id="IPR003696">
    <property type="entry name" value="Carbtransf_dom"/>
</dbReference>
<dbReference type="Pfam" id="PF02543">
    <property type="entry name" value="Carbam_trans_N"/>
    <property type="match status" value="1"/>
</dbReference>
<dbReference type="InterPro" id="IPR051338">
    <property type="entry name" value="NodU/CmcH_Carbamoyltrnsfr"/>
</dbReference>
<name>A0A382RLT2_9ZZZZ</name>
<reference evidence="4" key="1">
    <citation type="submission" date="2018-05" db="EMBL/GenBank/DDBJ databases">
        <authorList>
            <person name="Lanie J.A."/>
            <person name="Ng W.-L."/>
            <person name="Kazmierczak K.M."/>
            <person name="Andrzejewski T.M."/>
            <person name="Davidsen T.M."/>
            <person name="Wayne K.J."/>
            <person name="Tettelin H."/>
            <person name="Glass J.I."/>
            <person name="Rusch D."/>
            <person name="Podicherti R."/>
            <person name="Tsui H.-C.T."/>
            <person name="Winkler M.E."/>
        </authorList>
    </citation>
    <scope>NUCLEOTIDE SEQUENCE</scope>
</reference>
<dbReference type="Gene3D" id="3.30.420.40">
    <property type="match status" value="1"/>
</dbReference>